<dbReference type="PROSITE" id="PS51257">
    <property type="entry name" value="PROKAR_LIPOPROTEIN"/>
    <property type="match status" value="1"/>
</dbReference>
<dbReference type="EMBL" id="JAHVAH010000001">
    <property type="protein sequence ID" value="MBW0144599.1"/>
    <property type="molecule type" value="Genomic_DNA"/>
</dbReference>
<feature type="chain" id="PRO_5045444297" evidence="5">
    <location>
        <begin position="18"/>
        <end position="474"/>
    </location>
</feature>
<keyword evidence="3" id="KW-0813">Transport</keyword>
<evidence type="ECO:0000259" key="6">
    <source>
        <dbReference type="Pfam" id="PF00496"/>
    </source>
</evidence>
<evidence type="ECO:0000313" key="8">
    <source>
        <dbReference type="Proteomes" id="UP000698028"/>
    </source>
</evidence>
<comment type="caution">
    <text evidence="7">The sequence shown here is derived from an EMBL/GenBank/DDBJ whole genome shotgun (WGS) entry which is preliminary data.</text>
</comment>
<dbReference type="InterPro" id="IPR000914">
    <property type="entry name" value="SBP_5_dom"/>
</dbReference>
<feature type="domain" description="Solute-binding protein family 5" evidence="6">
    <location>
        <begin position="58"/>
        <end position="359"/>
    </location>
</feature>
<gene>
    <name evidence="7" type="ORF">KTQ36_04730</name>
</gene>
<feature type="signal peptide" evidence="5">
    <location>
        <begin position="1"/>
        <end position="17"/>
    </location>
</feature>
<evidence type="ECO:0000256" key="1">
    <source>
        <dbReference type="ARBA" id="ARBA00004418"/>
    </source>
</evidence>
<dbReference type="Proteomes" id="UP000698028">
    <property type="component" value="Unassembled WGS sequence"/>
</dbReference>
<evidence type="ECO:0000256" key="2">
    <source>
        <dbReference type="ARBA" id="ARBA00005695"/>
    </source>
</evidence>
<dbReference type="PANTHER" id="PTHR30290">
    <property type="entry name" value="PERIPLASMIC BINDING COMPONENT OF ABC TRANSPORTER"/>
    <property type="match status" value="1"/>
</dbReference>
<evidence type="ECO:0000256" key="3">
    <source>
        <dbReference type="ARBA" id="ARBA00022448"/>
    </source>
</evidence>
<proteinExistence type="inferred from homology"/>
<dbReference type="PANTHER" id="PTHR30290:SF10">
    <property type="entry name" value="PERIPLASMIC OLIGOPEPTIDE-BINDING PROTEIN-RELATED"/>
    <property type="match status" value="1"/>
</dbReference>
<name>A0ABS6V4W7_9SPHN</name>
<evidence type="ECO:0000256" key="5">
    <source>
        <dbReference type="SAM" id="SignalP"/>
    </source>
</evidence>
<dbReference type="InterPro" id="IPR039424">
    <property type="entry name" value="SBP_5"/>
</dbReference>
<reference evidence="7 8" key="1">
    <citation type="submission" date="2021-07" db="EMBL/GenBank/DDBJ databases">
        <title>The draft genome sequence of Sphingomicrobium sp. B8.</title>
        <authorList>
            <person name="Mu L."/>
        </authorList>
    </citation>
    <scope>NUCLEOTIDE SEQUENCE [LARGE SCALE GENOMIC DNA]</scope>
    <source>
        <strain evidence="7 8">B8</strain>
    </source>
</reference>
<sequence length="474" mass="50498">MRMTATFLALAAPFALAGCTGSGPGETHVTIIADREDSDDVLVSATAQGLVVFDARGQIQPALAESWHVSADGRSYIFRLARGEWPDGTRIVAEDVADALQFALADVPLADALGGVEAVRAMTERVIEVRLVAPRPYLLPLLANPALAIRRDEMGSGPFTIAEPDADNDGATLHLERVLRDRFGEEQGRERVHLTIESASAAIASFVAGNSELVLGGDFTSLPLVREAAVPRGALRYDPVLGLFGLVPLTERAPFDTPEARLILSQAIDRAALIEELGVPALAPRATILQDGLDLARPPVQPDWLADPETARANAAERWRALVGDEPVTLSLALPDGPGAQILQARLAEDWAPLRITIQQTDAASADFAFVDAVAPSPSASWFLRRFSCSRARVCDAEIDALVEAARDAQIIGQRQAILADAGARMDAAALFLPLAAPIRWSLVAPGVTGFSENRYAVHPLTGLKDPLPPETAR</sequence>
<accession>A0ABS6V4W7</accession>
<evidence type="ECO:0000256" key="4">
    <source>
        <dbReference type="ARBA" id="ARBA00022729"/>
    </source>
</evidence>
<protein>
    <submittedName>
        <fullName evidence="7">ABC transporter substrate-binding protein</fullName>
    </submittedName>
</protein>
<keyword evidence="4 5" id="KW-0732">Signal</keyword>
<keyword evidence="8" id="KW-1185">Reference proteome</keyword>
<comment type="similarity">
    <text evidence="2">Belongs to the bacterial solute-binding protein 5 family.</text>
</comment>
<evidence type="ECO:0000313" key="7">
    <source>
        <dbReference type="EMBL" id="MBW0144599.1"/>
    </source>
</evidence>
<dbReference type="Pfam" id="PF00496">
    <property type="entry name" value="SBP_bac_5"/>
    <property type="match status" value="1"/>
</dbReference>
<dbReference type="RefSeq" id="WP_218632574.1">
    <property type="nucleotide sequence ID" value="NZ_JAHVAH010000001.1"/>
</dbReference>
<comment type="subcellular location">
    <subcellularLocation>
        <location evidence="1">Periplasm</location>
    </subcellularLocation>
</comment>
<organism evidence="7 8">
    <name type="scientific">Sphingomicrobium clamense</name>
    <dbReference type="NCBI Taxonomy" id="2851013"/>
    <lineage>
        <taxon>Bacteria</taxon>
        <taxon>Pseudomonadati</taxon>
        <taxon>Pseudomonadota</taxon>
        <taxon>Alphaproteobacteria</taxon>
        <taxon>Sphingomonadales</taxon>
        <taxon>Sphingomonadaceae</taxon>
        <taxon>Sphingomicrobium</taxon>
    </lineage>
</organism>